<dbReference type="InterPro" id="IPR005149">
    <property type="entry name" value="Tscrpt_reg_PadR_N"/>
</dbReference>
<gene>
    <name evidence="3" type="ORF">ATY41_03335</name>
</gene>
<name>A0A1E2SK47_LEIXY</name>
<protein>
    <submittedName>
        <fullName evidence="3">Transcriptional regulator</fullName>
    </submittedName>
</protein>
<dbReference type="PANTHER" id="PTHR33169:SF14">
    <property type="entry name" value="TRANSCRIPTIONAL REGULATOR RV3488"/>
    <property type="match status" value="1"/>
</dbReference>
<dbReference type="EMBL" id="LNZG01000023">
    <property type="protein sequence ID" value="ODA90070.1"/>
    <property type="molecule type" value="Genomic_DNA"/>
</dbReference>
<organism evidence="3 4">
    <name type="scientific">Leifsonia xyli subsp. xyli</name>
    <dbReference type="NCBI Taxonomy" id="59736"/>
    <lineage>
        <taxon>Bacteria</taxon>
        <taxon>Bacillati</taxon>
        <taxon>Actinomycetota</taxon>
        <taxon>Actinomycetes</taxon>
        <taxon>Micrococcales</taxon>
        <taxon>Microbacteriaceae</taxon>
        <taxon>Leifsonia</taxon>
    </lineage>
</organism>
<dbReference type="OMA" id="MHPYEMY"/>
<feature type="domain" description="Transcription regulator PadR N-terminal" evidence="2">
    <location>
        <begin position="15"/>
        <end position="88"/>
    </location>
</feature>
<dbReference type="AlphaFoldDB" id="A0A1E2SK47"/>
<dbReference type="InterPro" id="IPR052509">
    <property type="entry name" value="Metal_resp_DNA-bind_regulator"/>
</dbReference>
<dbReference type="RefSeq" id="WP_011186929.1">
    <property type="nucleotide sequence ID" value="NZ_LNZG01000023.1"/>
</dbReference>
<sequence length="194" mass="21540">MPRIPALTPLAVAALALLAEGPTHSYEMYQTLVQRSEDRLVKVRPGSLYHTVDRLSRQGMVRATGTEREGNRPERTTYEITEQGALALGERVAEIIGTPVNEFPEFPLGLGQAHNLPLDTVIALLRKRVGLLRADIAVLDKAIDTVRAKGLPVKYWMDVRYLRTMAEADVAALDALIDDLVSGELPWDEEKHHP</sequence>
<keyword evidence="1" id="KW-0732">Signal</keyword>
<evidence type="ECO:0000313" key="4">
    <source>
        <dbReference type="Proteomes" id="UP000094426"/>
    </source>
</evidence>
<dbReference type="InterPro" id="IPR036388">
    <property type="entry name" value="WH-like_DNA-bd_sf"/>
</dbReference>
<dbReference type="InterPro" id="IPR036390">
    <property type="entry name" value="WH_DNA-bd_sf"/>
</dbReference>
<evidence type="ECO:0000256" key="1">
    <source>
        <dbReference type="SAM" id="SignalP"/>
    </source>
</evidence>
<accession>A0A1E2SK47</accession>
<dbReference type="SUPFAM" id="SSF46785">
    <property type="entry name" value="Winged helix' DNA-binding domain"/>
    <property type="match status" value="1"/>
</dbReference>
<evidence type="ECO:0000259" key="2">
    <source>
        <dbReference type="Pfam" id="PF03551"/>
    </source>
</evidence>
<dbReference type="PANTHER" id="PTHR33169">
    <property type="entry name" value="PADR-FAMILY TRANSCRIPTIONAL REGULATOR"/>
    <property type="match status" value="1"/>
</dbReference>
<feature type="chain" id="PRO_5038816784" evidence="1">
    <location>
        <begin position="26"/>
        <end position="194"/>
    </location>
</feature>
<dbReference type="Pfam" id="PF03551">
    <property type="entry name" value="PadR"/>
    <property type="match status" value="1"/>
</dbReference>
<comment type="caution">
    <text evidence="3">The sequence shown here is derived from an EMBL/GenBank/DDBJ whole genome shotgun (WGS) entry which is preliminary data.</text>
</comment>
<reference evidence="4" key="1">
    <citation type="submission" date="2015-11" db="EMBL/GenBank/DDBJ databases">
        <authorList>
            <person name="Wang J."/>
            <person name="Wang L."/>
            <person name="Wang F."/>
            <person name="Cao G."/>
        </authorList>
    </citation>
    <scope>NUCLEOTIDE SEQUENCE [LARGE SCALE GENOMIC DNA]</scope>
    <source>
        <strain evidence="4">gdw1</strain>
    </source>
</reference>
<dbReference type="Gene3D" id="1.10.10.10">
    <property type="entry name" value="Winged helix-like DNA-binding domain superfamily/Winged helix DNA-binding domain"/>
    <property type="match status" value="1"/>
</dbReference>
<dbReference type="OrthoDB" id="8443918at2"/>
<proteinExistence type="predicted"/>
<dbReference type="Proteomes" id="UP000094426">
    <property type="component" value="Unassembled WGS sequence"/>
</dbReference>
<evidence type="ECO:0000313" key="3">
    <source>
        <dbReference type="EMBL" id="ODA90070.1"/>
    </source>
</evidence>
<feature type="signal peptide" evidence="1">
    <location>
        <begin position="1"/>
        <end position="25"/>
    </location>
</feature>